<organism evidence="1">
    <name type="scientific">Noctiluca scintillans</name>
    <name type="common">Sea sparkle</name>
    <name type="synonym">Red tide dinoflagellate</name>
    <dbReference type="NCBI Taxonomy" id="2966"/>
    <lineage>
        <taxon>Eukaryota</taxon>
        <taxon>Sar</taxon>
        <taxon>Alveolata</taxon>
        <taxon>Dinophyceae</taxon>
        <taxon>Noctilucales</taxon>
        <taxon>Noctilucaceae</taxon>
        <taxon>Noctiluca</taxon>
    </lineage>
</organism>
<gene>
    <name evidence="1" type="ORF">NSCI0253_LOCUS5320</name>
</gene>
<dbReference type="EMBL" id="HBFQ01007619">
    <property type="protein sequence ID" value="CAD8830973.1"/>
    <property type="molecule type" value="Transcribed_RNA"/>
</dbReference>
<name>A0A7S0ZSF3_NOCSC</name>
<evidence type="ECO:0000313" key="1">
    <source>
        <dbReference type="EMBL" id="CAD8830973.1"/>
    </source>
</evidence>
<protein>
    <submittedName>
        <fullName evidence="1">Uncharacterized protein</fullName>
    </submittedName>
</protein>
<dbReference type="AlphaFoldDB" id="A0A7S0ZSF3"/>
<accession>A0A7S0ZSF3</accession>
<sequence>MPSMAPGVDFNVIAREWRCKWSSDFDMYSLLACQSLLDDLKDEMLGIVHGWNKDMSRSHQCFNGAIDTSRSGIQRIIDGENKDFKVVIKLPADIYSQWAADGHPPEQRFLEGLHQIHGVSQVETQTYTLETVNLWADGGKIKVPSAKNGCMADKLPKLE</sequence>
<reference evidence="1" key="1">
    <citation type="submission" date="2021-01" db="EMBL/GenBank/DDBJ databases">
        <authorList>
            <person name="Corre E."/>
            <person name="Pelletier E."/>
            <person name="Niang G."/>
            <person name="Scheremetjew M."/>
            <person name="Finn R."/>
            <person name="Kale V."/>
            <person name="Holt S."/>
            <person name="Cochrane G."/>
            <person name="Meng A."/>
            <person name="Brown T."/>
            <person name="Cohen L."/>
        </authorList>
    </citation>
    <scope>NUCLEOTIDE SEQUENCE</scope>
</reference>
<proteinExistence type="predicted"/>